<dbReference type="SMART" id="SM00418">
    <property type="entry name" value="HTH_ARSR"/>
    <property type="match status" value="1"/>
</dbReference>
<dbReference type="SUPFAM" id="SSF46785">
    <property type="entry name" value="Winged helix' DNA-binding domain"/>
    <property type="match status" value="1"/>
</dbReference>
<dbReference type="EMBL" id="HE965806">
    <property type="protein sequence ID" value="CCJ52505.1"/>
    <property type="molecule type" value="Genomic_DNA"/>
</dbReference>
<keyword evidence="3" id="KW-0804">Transcription</keyword>
<protein>
    <submittedName>
        <fullName evidence="5">Putative transcriptional regulator</fullName>
    </submittedName>
</protein>
<dbReference type="Gene3D" id="1.10.10.10">
    <property type="entry name" value="Winged helix-like DNA-binding domain superfamily/Winged helix DNA-binding domain"/>
    <property type="match status" value="1"/>
</dbReference>
<dbReference type="GO" id="GO:0003677">
    <property type="term" value="F:DNA binding"/>
    <property type="evidence" value="ECO:0007669"/>
    <property type="project" value="UniProtKB-KW"/>
</dbReference>
<dbReference type="InterPro" id="IPR001845">
    <property type="entry name" value="HTH_ArsR_DNA-bd_dom"/>
</dbReference>
<dbReference type="GO" id="GO:0003700">
    <property type="term" value="F:DNA-binding transcription factor activity"/>
    <property type="evidence" value="ECO:0007669"/>
    <property type="project" value="InterPro"/>
</dbReference>
<dbReference type="KEGG" id="bbh:BN112_0587"/>
<evidence type="ECO:0000256" key="1">
    <source>
        <dbReference type="ARBA" id="ARBA00023015"/>
    </source>
</evidence>
<evidence type="ECO:0000313" key="6">
    <source>
        <dbReference type="Proteomes" id="UP000007564"/>
    </source>
</evidence>
<keyword evidence="1" id="KW-0805">Transcription regulation</keyword>
<dbReference type="CDD" id="cd00090">
    <property type="entry name" value="HTH_ARSR"/>
    <property type="match status" value="1"/>
</dbReference>
<keyword evidence="2" id="KW-0238">DNA-binding</keyword>
<evidence type="ECO:0000256" key="2">
    <source>
        <dbReference type="ARBA" id="ARBA00023125"/>
    </source>
</evidence>
<feature type="domain" description="HTH arsR-type" evidence="4">
    <location>
        <begin position="8"/>
        <end position="105"/>
    </location>
</feature>
<accession>A0A0C6P015</accession>
<dbReference type="AlphaFoldDB" id="A0A0C6P015"/>
<dbReference type="RefSeq" id="WP_003811464.1">
    <property type="nucleotide sequence ID" value="NC_019382.1"/>
</dbReference>
<dbReference type="InterPro" id="IPR036388">
    <property type="entry name" value="WH-like_DNA-bd_sf"/>
</dbReference>
<gene>
    <name evidence="5" type="ORF">BN112_0587</name>
</gene>
<dbReference type="PANTHER" id="PTHR43132">
    <property type="entry name" value="ARSENICAL RESISTANCE OPERON REPRESSOR ARSR-RELATED"/>
    <property type="match status" value="1"/>
</dbReference>
<dbReference type="PRINTS" id="PR00778">
    <property type="entry name" value="HTHARSR"/>
</dbReference>
<evidence type="ECO:0000259" key="4">
    <source>
        <dbReference type="PROSITE" id="PS50987"/>
    </source>
</evidence>
<dbReference type="InterPro" id="IPR011991">
    <property type="entry name" value="ArsR-like_HTH"/>
</dbReference>
<dbReference type="PANTHER" id="PTHR43132:SF2">
    <property type="entry name" value="ARSENICAL RESISTANCE OPERON REPRESSOR ARSR-RELATED"/>
    <property type="match status" value="1"/>
</dbReference>
<dbReference type="GeneID" id="56478894"/>
<dbReference type="OrthoDB" id="5297460at2"/>
<evidence type="ECO:0000313" key="5">
    <source>
        <dbReference type="EMBL" id="CCJ52505.1"/>
    </source>
</evidence>
<name>A0A0C6P015_BORBO</name>
<dbReference type="PROSITE" id="PS50987">
    <property type="entry name" value="HTH_ARSR_2"/>
    <property type="match status" value="1"/>
</dbReference>
<dbReference type="Proteomes" id="UP000007564">
    <property type="component" value="Chromosome"/>
</dbReference>
<organism evidence="5 6">
    <name type="scientific">Bordetella bronchiseptica 253</name>
    <dbReference type="NCBI Taxonomy" id="568707"/>
    <lineage>
        <taxon>Bacteria</taxon>
        <taxon>Pseudomonadati</taxon>
        <taxon>Pseudomonadota</taxon>
        <taxon>Betaproteobacteria</taxon>
        <taxon>Burkholderiales</taxon>
        <taxon>Alcaligenaceae</taxon>
        <taxon>Bordetella</taxon>
    </lineage>
</organism>
<sequence length="126" mass="13447">MIQESLYYFGMNAEQAVSSLGALAHAQRLSVFRALVVAGPAGLTPSVMADGLGIARNALSFHLKELAHAGLVSVEQQGRNLIYRADFFRMNALLGYLTEHCCQGATCEVSDSRKNTAGCDAGARRA</sequence>
<dbReference type="HOGENOM" id="CLU_097806_2_2_4"/>
<dbReference type="InterPro" id="IPR036390">
    <property type="entry name" value="WH_DNA-bd_sf"/>
</dbReference>
<reference evidence="5 6" key="1">
    <citation type="journal article" date="2012" name="BMC Genomics">
        <title>Comparative genomics of the classical Bordetella subspecies: the evolution and exchange of virulence-associated diversity amongst closely related pathogens.</title>
        <authorList>
            <person name="Park J."/>
            <person name="Zhang Y."/>
            <person name="Buboltz A.M."/>
            <person name="Zhang X."/>
            <person name="Schuster S.C."/>
            <person name="Ahuja U."/>
            <person name="Liu M."/>
            <person name="Miller J.F."/>
            <person name="Sebaihia M."/>
            <person name="Bentley S.D."/>
            <person name="Parkhill J."/>
            <person name="Harvill E.T."/>
        </authorList>
    </citation>
    <scope>NUCLEOTIDE SEQUENCE [LARGE SCALE GENOMIC DNA]</scope>
    <source>
        <strain evidence="5 6">253</strain>
    </source>
</reference>
<dbReference type="Pfam" id="PF12840">
    <property type="entry name" value="HTH_20"/>
    <property type="match status" value="1"/>
</dbReference>
<evidence type="ECO:0000256" key="3">
    <source>
        <dbReference type="ARBA" id="ARBA00023163"/>
    </source>
</evidence>
<dbReference type="InterPro" id="IPR051011">
    <property type="entry name" value="Metal_resp_trans_reg"/>
</dbReference>
<proteinExistence type="predicted"/>